<dbReference type="GO" id="GO:0030975">
    <property type="term" value="F:thiamine binding"/>
    <property type="evidence" value="ECO:0007669"/>
    <property type="project" value="InterPro"/>
</dbReference>
<name>A0A7X2MW01_9CLOT</name>
<protein>
    <recommendedName>
        <fullName evidence="5">Thiamine diphosphokinase</fullName>
        <ecNumber evidence="5">2.7.6.2</ecNumber>
    </recommendedName>
</protein>
<proteinExistence type="predicted"/>
<dbReference type="PANTHER" id="PTHR41299:SF1">
    <property type="entry name" value="THIAMINE PYROPHOSPHOKINASE"/>
    <property type="match status" value="1"/>
</dbReference>
<dbReference type="GO" id="GO:0004788">
    <property type="term" value="F:thiamine diphosphokinase activity"/>
    <property type="evidence" value="ECO:0007669"/>
    <property type="project" value="UniProtKB-UniRule"/>
</dbReference>
<comment type="caution">
    <text evidence="7">The sequence shown here is derived from an EMBL/GenBank/DDBJ whole genome shotgun (WGS) entry which is preliminary data.</text>
</comment>
<dbReference type="CDD" id="cd07995">
    <property type="entry name" value="TPK"/>
    <property type="match status" value="1"/>
</dbReference>
<keyword evidence="8" id="KW-1185">Reference proteome</keyword>
<accession>A0A7X2MW01</accession>
<evidence type="ECO:0000313" key="8">
    <source>
        <dbReference type="Proteomes" id="UP000460287"/>
    </source>
</evidence>
<dbReference type="InterPro" id="IPR007371">
    <property type="entry name" value="TPK_catalytic"/>
</dbReference>
<dbReference type="Proteomes" id="UP000460287">
    <property type="component" value="Unassembled WGS sequence"/>
</dbReference>
<evidence type="ECO:0000259" key="6">
    <source>
        <dbReference type="SMART" id="SM00983"/>
    </source>
</evidence>
<sequence>MKCVVVAGGAKPGKKTFIDAVKRSDISIAADKGLEVFYKYNIIPDIIMGDFDSVDKNILDYFKNIEKIKFPSHKDETDSAIAIEKAIECGADKILFLGATGNRLDHLFANIGLLKFALEKGVKCNIIDENNKIFMINKSTVLNKSDYKYFSLQSFSDCVRNLSIVNAKYTLNNYDLKMGDGITISNEFLDKPVEVNFDSGILIVFYSRD</sequence>
<dbReference type="GO" id="GO:0009229">
    <property type="term" value="P:thiamine diphosphate biosynthetic process"/>
    <property type="evidence" value="ECO:0007669"/>
    <property type="project" value="InterPro"/>
</dbReference>
<keyword evidence="4" id="KW-0067">ATP-binding</keyword>
<evidence type="ECO:0000256" key="5">
    <source>
        <dbReference type="NCBIfam" id="TIGR01378"/>
    </source>
</evidence>
<dbReference type="EC" id="2.7.6.2" evidence="5"/>
<evidence type="ECO:0000256" key="2">
    <source>
        <dbReference type="ARBA" id="ARBA00022741"/>
    </source>
</evidence>
<dbReference type="InterPro" id="IPR053149">
    <property type="entry name" value="TPK"/>
</dbReference>
<dbReference type="RefSeq" id="WP_154529987.1">
    <property type="nucleotide sequence ID" value="NZ_JAQXTV010000232.1"/>
</dbReference>
<feature type="domain" description="Thiamin pyrophosphokinase thiamin-binding" evidence="6">
    <location>
        <begin position="137"/>
        <end position="203"/>
    </location>
</feature>
<organism evidence="7 8">
    <name type="scientific">Inconstantimicrobium porci</name>
    <dbReference type="NCBI Taxonomy" id="2652291"/>
    <lineage>
        <taxon>Bacteria</taxon>
        <taxon>Bacillati</taxon>
        <taxon>Bacillota</taxon>
        <taxon>Clostridia</taxon>
        <taxon>Eubacteriales</taxon>
        <taxon>Clostridiaceae</taxon>
        <taxon>Inconstantimicrobium</taxon>
    </lineage>
</organism>
<dbReference type="AlphaFoldDB" id="A0A7X2MW01"/>
<evidence type="ECO:0000256" key="1">
    <source>
        <dbReference type="ARBA" id="ARBA00022679"/>
    </source>
</evidence>
<dbReference type="GO" id="GO:0006772">
    <property type="term" value="P:thiamine metabolic process"/>
    <property type="evidence" value="ECO:0007669"/>
    <property type="project" value="UniProtKB-UniRule"/>
</dbReference>
<gene>
    <name evidence="7" type="ORF">FYJ33_01465</name>
</gene>
<evidence type="ECO:0000256" key="3">
    <source>
        <dbReference type="ARBA" id="ARBA00022777"/>
    </source>
</evidence>
<dbReference type="SUPFAM" id="SSF63862">
    <property type="entry name" value="Thiamin pyrophosphokinase, substrate-binding domain"/>
    <property type="match status" value="1"/>
</dbReference>
<dbReference type="InterPro" id="IPR036371">
    <property type="entry name" value="TPK_B1-bd_sf"/>
</dbReference>
<dbReference type="PANTHER" id="PTHR41299">
    <property type="entry name" value="THIAMINE PYROPHOSPHOKINASE"/>
    <property type="match status" value="1"/>
</dbReference>
<evidence type="ECO:0000313" key="7">
    <source>
        <dbReference type="EMBL" id="MSR90113.1"/>
    </source>
</evidence>
<dbReference type="InterPro" id="IPR036759">
    <property type="entry name" value="TPK_catalytic_sf"/>
</dbReference>
<dbReference type="GO" id="GO:0005524">
    <property type="term" value="F:ATP binding"/>
    <property type="evidence" value="ECO:0007669"/>
    <property type="project" value="UniProtKB-KW"/>
</dbReference>
<dbReference type="GO" id="GO:0016301">
    <property type="term" value="F:kinase activity"/>
    <property type="evidence" value="ECO:0007669"/>
    <property type="project" value="UniProtKB-KW"/>
</dbReference>
<dbReference type="Pfam" id="PF04265">
    <property type="entry name" value="TPK_B1_binding"/>
    <property type="match status" value="1"/>
</dbReference>
<dbReference type="Gene3D" id="3.40.50.10240">
    <property type="entry name" value="Thiamin pyrophosphokinase, catalytic domain"/>
    <property type="match status" value="1"/>
</dbReference>
<keyword evidence="1 7" id="KW-0808">Transferase</keyword>
<dbReference type="NCBIfam" id="TIGR01378">
    <property type="entry name" value="thi_PPkinase"/>
    <property type="match status" value="1"/>
</dbReference>
<keyword evidence="3 7" id="KW-0418">Kinase</keyword>
<evidence type="ECO:0000256" key="4">
    <source>
        <dbReference type="ARBA" id="ARBA00022840"/>
    </source>
</evidence>
<dbReference type="SUPFAM" id="SSF63999">
    <property type="entry name" value="Thiamin pyrophosphokinase, catalytic domain"/>
    <property type="match status" value="1"/>
</dbReference>
<dbReference type="EMBL" id="VULX01000001">
    <property type="protein sequence ID" value="MSR90113.1"/>
    <property type="molecule type" value="Genomic_DNA"/>
</dbReference>
<keyword evidence="2" id="KW-0547">Nucleotide-binding</keyword>
<dbReference type="SMART" id="SM00983">
    <property type="entry name" value="TPK_B1_binding"/>
    <property type="match status" value="1"/>
</dbReference>
<reference evidence="7 8" key="1">
    <citation type="submission" date="2019-08" db="EMBL/GenBank/DDBJ databases">
        <title>In-depth cultivation of the pig gut microbiome towards novel bacterial diversity and tailored functional studies.</title>
        <authorList>
            <person name="Wylensek D."/>
            <person name="Hitch T.C.A."/>
            <person name="Clavel T."/>
        </authorList>
    </citation>
    <scope>NUCLEOTIDE SEQUENCE [LARGE SCALE GENOMIC DNA]</scope>
    <source>
        <strain evidence="7 8">WCA-383-APC-5B</strain>
    </source>
</reference>
<dbReference type="InterPro" id="IPR007373">
    <property type="entry name" value="Thiamin_PyroPKinase_B1-bd"/>
</dbReference>
<dbReference type="Pfam" id="PF04263">
    <property type="entry name" value="TPK_catalytic"/>
    <property type="match status" value="1"/>
</dbReference>
<dbReference type="InterPro" id="IPR006282">
    <property type="entry name" value="Thi_PPkinase"/>
</dbReference>